<keyword evidence="3" id="KW-1185">Reference proteome</keyword>
<keyword evidence="1" id="KW-1133">Transmembrane helix</keyword>
<protein>
    <submittedName>
        <fullName evidence="2">Uncharacterized protein</fullName>
    </submittedName>
</protein>
<name>A0A3M7PAU8_BRAPC</name>
<reference evidence="2 3" key="1">
    <citation type="journal article" date="2018" name="Sci. Rep.">
        <title>Genomic signatures of local adaptation to the degree of environmental predictability in rotifers.</title>
        <authorList>
            <person name="Franch-Gras L."/>
            <person name="Hahn C."/>
            <person name="Garcia-Roger E.M."/>
            <person name="Carmona M.J."/>
            <person name="Serra M."/>
            <person name="Gomez A."/>
        </authorList>
    </citation>
    <scope>NUCLEOTIDE SEQUENCE [LARGE SCALE GENOMIC DNA]</scope>
    <source>
        <strain evidence="2">HYR1</strain>
    </source>
</reference>
<keyword evidence="1" id="KW-0472">Membrane</keyword>
<evidence type="ECO:0000256" key="1">
    <source>
        <dbReference type="SAM" id="Phobius"/>
    </source>
</evidence>
<dbReference type="Proteomes" id="UP000276133">
    <property type="component" value="Unassembled WGS sequence"/>
</dbReference>
<evidence type="ECO:0000313" key="3">
    <source>
        <dbReference type="Proteomes" id="UP000276133"/>
    </source>
</evidence>
<sequence>MVKPKKGHKKIIFYHCTNYVKKLLNCINFQSLIMINKKNFTFFTFLYLKIVLYVILLKNGKIRTLYRSSTVRIF</sequence>
<dbReference type="AlphaFoldDB" id="A0A3M7PAU8"/>
<evidence type="ECO:0000313" key="2">
    <source>
        <dbReference type="EMBL" id="RMZ96231.1"/>
    </source>
</evidence>
<proteinExistence type="predicted"/>
<gene>
    <name evidence="2" type="ORF">BpHYR1_032254</name>
</gene>
<organism evidence="2 3">
    <name type="scientific">Brachionus plicatilis</name>
    <name type="common">Marine rotifer</name>
    <name type="synonym">Brachionus muelleri</name>
    <dbReference type="NCBI Taxonomy" id="10195"/>
    <lineage>
        <taxon>Eukaryota</taxon>
        <taxon>Metazoa</taxon>
        <taxon>Spiralia</taxon>
        <taxon>Gnathifera</taxon>
        <taxon>Rotifera</taxon>
        <taxon>Eurotatoria</taxon>
        <taxon>Monogononta</taxon>
        <taxon>Pseudotrocha</taxon>
        <taxon>Ploima</taxon>
        <taxon>Brachionidae</taxon>
        <taxon>Brachionus</taxon>
    </lineage>
</organism>
<comment type="caution">
    <text evidence="2">The sequence shown here is derived from an EMBL/GenBank/DDBJ whole genome shotgun (WGS) entry which is preliminary data.</text>
</comment>
<keyword evidence="1" id="KW-0812">Transmembrane</keyword>
<feature type="transmembrane region" description="Helical" evidence="1">
    <location>
        <begin position="40"/>
        <end position="57"/>
    </location>
</feature>
<accession>A0A3M7PAU8</accession>
<dbReference type="EMBL" id="REGN01012293">
    <property type="protein sequence ID" value="RMZ96231.1"/>
    <property type="molecule type" value="Genomic_DNA"/>
</dbReference>